<evidence type="ECO:0000256" key="1">
    <source>
        <dbReference type="ARBA" id="ARBA00005417"/>
    </source>
</evidence>
<dbReference type="SMART" id="SM00382">
    <property type="entry name" value="AAA"/>
    <property type="match status" value="1"/>
</dbReference>
<name>A0ABV4V357_9BACL</name>
<dbReference type="PROSITE" id="PS50893">
    <property type="entry name" value="ABC_TRANSPORTER_2"/>
    <property type="match status" value="1"/>
</dbReference>
<dbReference type="Pfam" id="PF00005">
    <property type="entry name" value="ABC_tran"/>
    <property type="match status" value="1"/>
</dbReference>
<dbReference type="InterPro" id="IPR027417">
    <property type="entry name" value="P-loop_NTPase"/>
</dbReference>
<dbReference type="RefSeq" id="WP_373954854.1">
    <property type="nucleotide sequence ID" value="NZ_JBHDLN010000010.1"/>
</dbReference>
<dbReference type="InterPro" id="IPR003593">
    <property type="entry name" value="AAA+_ATPase"/>
</dbReference>
<dbReference type="PROSITE" id="PS00211">
    <property type="entry name" value="ABC_TRANSPORTER_1"/>
    <property type="match status" value="1"/>
</dbReference>
<sequence>MEKKLPTEQTGSGAWRDRPPVVQIRGLTKTIRGKAIVNRLDLEVRAGEIFGLLGPNGAGKTTTIRMIVGLIGMSGGEVLIDGLSVKRQFEDAMKRVGAIVENPEMYKYLSGYHNLLHFARMHEGVTKARIDEVTELVGLKERIRDKVRTYSLGMRQRLGVAQALLHRPKVLILDEPTNGLDPAGIRELRDYLRQLARTDGLAIIVSSHLLSEMELMCDRVAIIRQGELIDVRPVRELAAGPSDAKLRVVFEVNEPASAQLLLASSYPEAAFECAGPERSGTPEGAVEGRLARRGIPSAVRTLVQAGIEVYGIRSSGRTLEEQFLELTGGERHA</sequence>
<dbReference type="PANTHER" id="PTHR43335:SF4">
    <property type="entry name" value="ABC TRANSPORTER, ATP-BINDING PROTEIN"/>
    <property type="match status" value="1"/>
</dbReference>
<evidence type="ECO:0000256" key="2">
    <source>
        <dbReference type="ARBA" id="ARBA00022448"/>
    </source>
</evidence>
<evidence type="ECO:0000313" key="6">
    <source>
        <dbReference type="EMBL" id="MFB0844522.1"/>
    </source>
</evidence>
<dbReference type="InterPro" id="IPR017871">
    <property type="entry name" value="ABC_transporter-like_CS"/>
</dbReference>
<protein>
    <submittedName>
        <fullName evidence="6">ABC transporter ATP-binding protein</fullName>
    </submittedName>
</protein>
<keyword evidence="3" id="KW-0547">Nucleotide-binding</keyword>
<reference evidence="6 7" key="1">
    <citation type="submission" date="2024-09" db="EMBL/GenBank/DDBJ databases">
        <authorList>
            <person name="Makale K.P.P."/>
            <person name="Makhzoum A."/>
            <person name="Rantong G."/>
            <person name="Rahube T.O."/>
        </authorList>
    </citation>
    <scope>NUCLEOTIDE SEQUENCE [LARGE SCALE GENOMIC DNA]</scope>
    <source>
        <strain evidence="6 7">KM_D13</strain>
    </source>
</reference>
<comment type="caution">
    <text evidence="6">The sequence shown here is derived from an EMBL/GenBank/DDBJ whole genome shotgun (WGS) entry which is preliminary data.</text>
</comment>
<dbReference type="PANTHER" id="PTHR43335">
    <property type="entry name" value="ABC TRANSPORTER, ATP-BINDING PROTEIN"/>
    <property type="match status" value="1"/>
</dbReference>
<accession>A0ABV4V357</accession>
<keyword evidence="2" id="KW-0813">Transport</keyword>
<dbReference type="EMBL" id="JBHDLN010000010">
    <property type="protein sequence ID" value="MFB0844522.1"/>
    <property type="molecule type" value="Genomic_DNA"/>
</dbReference>
<dbReference type="Gene3D" id="3.40.50.300">
    <property type="entry name" value="P-loop containing nucleotide triphosphate hydrolases"/>
    <property type="match status" value="1"/>
</dbReference>
<comment type="similarity">
    <text evidence="1">Belongs to the ABC transporter superfamily.</text>
</comment>
<keyword evidence="4 6" id="KW-0067">ATP-binding</keyword>
<evidence type="ECO:0000256" key="4">
    <source>
        <dbReference type="ARBA" id="ARBA00022840"/>
    </source>
</evidence>
<dbReference type="SUPFAM" id="SSF52540">
    <property type="entry name" value="P-loop containing nucleoside triphosphate hydrolases"/>
    <property type="match status" value="1"/>
</dbReference>
<dbReference type="GO" id="GO:0005524">
    <property type="term" value="F:ATP binding"/>
    <property type="evidence" value="ECO:0007669"/>
    <property type="project" value="UniProtKB-KW"/>
</dbReference>
<proteinExistence type="inferred from homology"/>
<organism evidence="6 7">
    <name type="scientific">Paenibacillus oleatilyticus</name>
    <dbReference type="NCBI Taxonomy" id="2594886"/>
    <lineage>
        <taxon>Bacteria</taxon>
        <taxon>Bacillati</taxon>
        <taxon>Bacillota</taxon>
        <taxon>Bacilli</taxon>
        <taxon>Bacillales</taxon>
        <taxon>Paenibacillaceae</taxon>
        <taxon>Paenibacillus</taxon>
    </lineage>
</organism>
<gene>
    <name evidence="6" type="ORF">ACEU3E_20240</name>
</gene>
<evidence type="ECO:0000313" key="7">
    <source>
        <dbReference type="Proteomes" id="UP001575622"/>
    </source>
</evidence>
<keyword evidence="7" id="KW-1185">Reference proteome</keyword>
<dbReference type="Proteomes" id="UP001575622">
    <property type="component" value="Unassembled WGS sequence"/>
</dbReference>
<evidence type="ECO:0000259" key="5">
    <source>
        <dbReference type="PROSITE" id="PS50893"/>
    </source>
</evidence>
<evidence type="ECO:0000256" key="3">
    <source>
        <dbReference type="ARBA" id="ARBA00022741"/>
    </source>
</evidence>
<dbReference type="InterPro" id="IPR003439">
    <property type="entry name" value="ABC_transporter-like_ATP-bd"/>
</dbReference>
<feature type="domain" description="ABC transporter" evidence="5">
    <location>
        <begin position="22"/>
        <end position="250"/>
    </location>
</feature>